<evidence type="ECO:0000256" key="3">
    <source>
        <dbReference type="PIRSR" id="PIRSR605502-1"/>
    </source>
</evidence>
<comment type="cofactor">
    <cofactor evidence="3">
        <name>Mg(2+)</name>
        <dbReference type="ChEBI" id="CHEBI:18420"/>
    </cofactor>
    <text evidence="3">Binds 2 magnesium ions per subunit.</text>
</comment>
<dbReference type="Gene3D" id="1.10.4080.10">
    <property type="entry name" value="ADP-ribosylation/Crystallin J1"/>
    <property type="match status" value="1"/>
</dbReference>
<dbReference type="PANTHER" id="PTHR16222:SF24">
    <property type="entry name" value="ADP-RIBOSYLHYDROLASE ARH3"/>
    <property type="match status" value="1"/>
</dbReference>
<comment type="similarity">
    <text evidence="1">Belongs to the ADP-ribosylglycohydrolase family.</text>
</comment>
<organism evidence="5 6">
    <name type="scientific">Candidatus Sysuiplasma superficiale</name>
    <dbReference type="NCBI Taxonomy" id="2823368"/>
    <lineage>
        <taxon>Archaea</taxon>
        <taxon>Methanobacteriati</taxon>
        <taxon>Thermoplasmatota</taxon>
        <taxon>Thermoplasmata</taxon>
        <taxon>Candidatus Sysuiplasmatales</taxon>
        <taxon>Candidatus Sysuiplasmataceae</taxon>
        <taxon>Candidatus Sysuiplasma</taxon>
    </lineage>
</organism>
<dbReference type="Proteomes" id="UP000750197">
    <property type="component" value="Unassembled WGS sequence"/>
</dbReference>
<dbReference type="EMBL" id="JAHEAC010000004">
    <property type="protein sequence ID" value="MBX8643317.1"/>
    <property type="molecule type" value="Genomic_DNA"/>
</dbReference>
<feature type="binding site" evidence="3">
    <location>
        <position position="285"/>
    </location>
    <ligand>
        <name>Mg(2+)</name>
        <dbReference type="ChEBI" id="CHEBI:18420"/>
        <label>1</label>
    </ligand>
</feature>
<dbReference type="InterPro" id="IPR050792">
    <property type="entry name" value="ADP-ribosylglycohydrolase"/>
</dbReference>
<feature type="binding site" evidence="3">
    <location>
        <position position="283"/>
    </location>
    <ligand>
        <name>Mg(2+)</name>
        <dbReference type="ChEBI" id="CHEBI:18420"/>
        <label>1</label>
    </ligand>
</feature>
<comment type="caution">
    <text evidence="5">The sequence shown here is derived from an EMBL/GenBank/DDBJ whole genome shotgun (WGS) entry which is preliminary data.</text>
</comment>
<keyword evidence="3" id="KW-0460">Magnesium</keyword>
<evidence type="ECO:0000256" key="2">
    <source>
        <dbReference type="ARBA" id="ARBA00022801"/>
    </source>
</evidence>
<gene>
    <name evidence="4" type="ORF">J9259_04425</name>
    <name evidence="5" type="ORF">KIY12_01105</name>
</gene>
<reference evidence="5" key="1">
    <citation type="submission" date="2021-05" db="EMBL/GenBank/DDBJ databases">
        <title>Genomic insights into ecological role and evolution of a novel Thermoplasmata order Candidatus Sysuiplasmatales.</title>
        <authorList>
            <person name="Yuan Y."/>
        </authorList>
    </citation>
    <scope>NUCLEOTIDE SEQUENCE</scope>
    <source>
        <strain evidence="5">TUT19-bin139</strain>
        <strain evidence="4">YP2-bin.285</strain>
    </source>
</reference>
<protein>
    <submittedName>
        <fullName evidence="5">ADP-ribosylglycohydrolase family protein</fullName>
    </submittedName>
</protein>
<dbReference type="Pfam" id="PF03747">
    <property type="entry name" value="ADP_ribosyl_GH"/>
    <property type="match status" value="1"/>
</dbReference>
<dbReference type="EMBL" id="JAGVSJ010000008">
    <property type="protein sequence ID" value="MBX8631750.1"/>
    <property type="molecule type" value="Genomic_DNA"/>
</dbReference>
<name>A0A8J8CD67_9ARCH</name>
<dbReference type="AlphaFoldDB" id="A0A8J8CD67"/>
<feature type="binding site" evidence="3">
    <location>
        <position position="286"/>
    </location>
    <ligand>
        <name>Mg(2+)</name>
        <dbReference type="ChEBI" id="CHEBI:18420"/>
        <label>1</label>
    </ligand>
</feature>
<evidence type="ECO:0000313" key="6">
    <source>
        <dbReference type="Proteomes" id="UP000750197"/>
    </source>
</evidence>
<dbReference type="PANTHER" id="PTHR16222">
    <property type="entry name" value="ADP-RIBOSYLGLYCOHYDROLASE"/>
    <property type="match status" value="1"/>
</dbReference>
<dbReference type="GO" id="GO:0046872">
    <property type="term" value="F:metal ion binding"/>
    <property type="evidence" value="ECO:0007669"/>
    <property type="project" value="UniProtKB-KW"/>
</dbReference>
<dbReference type="Proteomes" id="UP000716004">
    <property type="component" value="Unassembled WGS sequence"/>
</dbReference>
<dbReference type="SUPFAM" id="SSF101478">
    <property type="entry name" value="ADP-ribosylglycohydrolase"/>
    <property type="match status" value="1"/>
</dbReference>
<feature type="binding site" evidence="3">
    <location>
        <position position="62"/>
    </location>
    <ligand>
        <name>Mg(2+)</name>
        <dbReference type="ChEBI" id="CHEBI:18420"/>
        <label>1</label>
    </ligand>
</feature>
<accession>A0A8J8CD67</accession>
<feature type="binding site" evidence="3">
    <location>
        <position position="63"/>
    </location>
    <ligand>
        <name>Mg(2+)</name>
        <dbReference type="ChEBI" id="CHEBI:18420"/>
        <label>1</label>
    </ligand>
</feature>
<keyword evidence="2" id="KW-0378">Hydrolase</keyword>
<evidence type="ECO:0000313" key="5">
    <source>
        <dbReference type="EMBL" id="MBX8643317.1"/>
    </source>
</evidence>
<sequence length="333" mass="35674">MIEMEQRAAGALNGVAIADALGSATTFMSHKRIVKLFGKVVDFIDPKLSTVHESLARGSFTDDTELTIVLANSILECGRVSSECFARALVSWAREKNILETTIIGPSTRRAILKLMSGERIDKAGSGGTTNGCAMRISPVAIFDVGSSIEDTKRDVEEACLPTHCTFIAIAGASAVCVATKRAIEGERSVMRIVDSAVDASMNPECSRCGGHRQRLHLRIEHALRIAEAADCDENLLTSLYSFMKGKRKALTEDAVPVAMAIFYYARGDFNRSALLSANLGGDCDTIGAIAGAMSGAYSGICRIRKEWIKTVRLVSSVDLTRLAGALLHAKGN</sequence>
<dbReference type="GO" id="GO:0016787">
    <property type="term" value="F:hydrolase activity"/>
    <property type="evidence" value="ECO:0007669"/>
    <property type="project" value="UniProtKB-KW"/>
</dbReference>
<evidence type="ECO:0000313" key="4">
    <source>
        <dbReference type="EMBL" id="MBX8631750.1"/>
    </source>
</evidence>
<feature type="binding site" evidence="3">
    <location>
        <position position="61"/>
    </location>
    <ligand>
        <name>Mg(2+)</name>
        <dbReference type="ChEBI" id="CHEBI:18420"/>
        <label>1</label>
    </ligand>
</feature>
<dbReference type="InterPro" id="IPR036705">
    <property type="entry name" value="Ribosyl_crysJ1_sf"/>
</dbReference>
<proteinExistence type="inferred from homology"/>
<keyword evidence="3" id="KW-0479">Metal-binding</keyword>
<evidence type="ECO:0000256" key="1">
    <source>
        <dbReference type="ARBA" id="ARBA00010702"/>
    </source>
</evidence>
<dbReference type="InterPro" id="IPR005502">
    <property type="entry name" value="Ribosyl_crysJ1"/>
</dbReference>